<comment type="similarity">
    <text evidence="2">Belongs to the acetate uptake transporter (AceTr) (TC 2.A.96) family.</text>
</comment>
<dbReference type="PANTHER" id="PTHR30178">
    <property type="entry name" value="INNER MEMBRANE PROTEIN YAAH"/>
    <property type="match status" value="1"/>
</dbReference>
<evidence type="ECO:0000313" key="7">
    <source>
        <dbReference type="EMBL" id="SNS12164.1"/>
    </source>
</evidence>
<dbReference type="NCBIfam" id="NF038013">
    <property type="entry name" value="AceTr_1"/>
    <property type="match status" value="1"/>
</dbReference>
<name>A0A239BYL0_9FIRM</name>
<evidence type="ECO:0000256" key="1">
    <source>
        <dbReference type="ARBA" id="ARBA00004141"/>
    </source>
</evidence>
<evidence type="ECO:0000256" key="6">
    <source>
        <dbReference type="SAM" id="Phobius"/>
    </source>
</evidence>
<gene>
    <name evidence="7" type="ORF">SAMN05446037_1004175</name>
</gene>
<dbReference type="EMBL" id="FZOJ01000004">
    <property type="protein sequence ID" value="SNS12164.1"/>
    <property type="molecule type" value="Genomic_DNA"/>
</dbReference>
<evidence type="ECO:0000313" key="8">
    <source>
        <dbReference type="Proteomes" id="UP000198304"/>
    </source>
</evidence>
<reference evidence="7 8" key="1">
    <citation type="submission" date="2017-06" db="EMBL/GenBank/DDBJ databases">
        <authorList>
            <person name="Kim H.J."/>
            <person name="Triplett B.A."/>
        </authorList>
    </citation>
    <scope>NUCLEOTIDE SEQUENCE [LARGE SCALE GENOMIC DNA]</scope>
    <source>
        <strain evidence="7 8">SCA</strain>
    </source>
</reference>
<dbReference type="OrthoDB" id="9787939at2"/>
<comment type="subcellular location">
    <subcellularLocation>
        <location evidence="1">Membrane</location>
        <topology evidence="1">Multi-pass membrane protein</topology>
    </subcellularLocation>
</comment>
<sequence length="221" mass="23856">MTTNEIRLIETAEIQSTETSKTQSIKITNADPSALGLFGLAMVTLVASSQKLGITQGSSFIIPWAIFLGAFAQLFACINDSKRNNIFGTTAFGGYAFFWFAMAISWAIKLGVFGAAMAAEADGRQLGVAFVGYLVFSVFMTIGAMETHKVLFTIFVLIDFLFIGLSLSTFGIAPHFSHALAGYSELLISLVAFYGFAASVLNAHFNREFLPVGKPFGILKK</sequence>
<evidence type="ECO:0000256" key="2">
    <source>
        <dbReference type="ARBA" id="ARBA00005587"/>
    </source>
</evidence>
<feature type="transmembrane region" description="Helical" evidence="6">
    <location>
        <begin position="151"/>
        <end position="174"/>
    </location>
</feature>
<dbReference type="RefSeq" id="WP_089281953.1">
    <property type="nucleotide sequence ID" value="NZ_FZOJ01000004.1"/>
</dbReference>
<accession>A0A239BYL0</accession>
<dbReference type="AlphaFoldDB" id="A0A239BYL0"/>
<evidence type="ECO:0000256" key="3">
    <source>
        <dbReference type="ARBA" id="ARBA00022692"/>
    </source>
</evidence>
<keyword evidence="3 6" id="KW-0812">Transmembrane</keyword>
<dbReference type="GO" id="GO:0016020">
    <property type="term" value="C:membrane"/>
    <property type="evidence" value="ECO:0007669"/>
    <property type="project" value="UniProtKB-SubCell"/>
</dbReference>
<organism evidence="7 8">
    <name type="scientific">Anaerovirgula multivorans</name>
    <dbReference type="NCBI Taxonomy" id="312168"/>
    <lineage>
        <taxon>Bacteria</taxon>
        <taxon>Bacillati</taxon>
        <taxon>Bacillota</taxon>
        <taxon>Clostridia</taxon>
        <taxon>Peptostreptococcales</taxon>
        <taxon>Natronincolaceae</taxon>
        <taxon>Anaerovirgula</taxon>
    </lineage>
</organism>
<dbReference type="InterPro" id="IPR000791">
    <property type="entry name" value="Gpr1/Fun34/SatP-like"/>
</dbReference>
<dbReference type="Pfam" id="PF01184">
    <property type="entry name" value="Gpr1_Fun34_YaaH"/>
    <property type="match status" value="1"/>
</dbReference>
<feature type="transmembrane region" description="Helical" evidence="6">
    <location>
        <begin position="186"/>
        <end position="205"/>
    </location>
</feature>
<proteinExistence type="inferred from homology"/>
<evidence type="ECO:0000256" key="4">
    <source>
        <dbReference type="ARBA" id="ARBA00022989"/>
    </source>
</evidence>
<keyword evidence="5 6" id="KW-0472">Membrane</keyword>
<feature type="transmembrane region" description="Helical" evidence="6">
    <location>
        <begin position="126"/>
        <end position="145"/>
    </location>
</feature>
<dbReference type="InterPro" id="IPR047623">
    <property type="entry name" value="SatP"/>
</dbReference>
<keyword evidence="4 6" id="KW-1133">Transmembrane helix</keyword>
<protein>
    <submittedName>
        <fullName evidence="7">Transcriptional regulator</fullName>
    </submittedName>
</protein>
<dbReference type="Proteomes" id="UP000198304">
    <property type="component" value="Unassembled WGS sequence"/>
</dbReference>
<feature type="transmembrane region" description="Helical" evidence="6">
    <location>
        <begin position="32"/>
        <end position="48"/>
    </location>
</feature>
<evidence type="ECO:0000256" key="5">
    <source>
        <dbReference type="ARBA" id="ARBA00023136"/>
    </source>
</evidence>
<keyword evidence="8" id="KW-1185">Reference proteome</keyword>
<feature type="transmembrane region" description="Helical" evidence="6">
    <location>
        <begin position="60"/>
        <end position="76"/>
    </location>
</feature>
<dbReference type="PANTHER" id="PTHR30178:SF3">
    <property type="entry name" value="SUCCINATE-ACETATE_PROTON SYMPORTER SATP"/>
    <property type="match status" value="1"/>
</dbReference>
<feature type="transmembrane region" description="Helical" evidence="6">
    <location>
        <begin position="96"/>
        <end position="119"/>
    </location>
</feature>